<proteinExistence type="predicted"/>
<dbReference type="Pfam" id="PF00038">
    <property type="entry name" value="Filament"/>
    <property type="match status" value="1"/>
</dbReference>
<evidence type="ECO:0000259" key="4">
    <source>
        <dbReference type="PROSITE" id="PS51842"/>
    </source>
</evidence>
<dbReference type="GO" id="GO:0045109">
    <property type="term" value="P:intermediate filament organization"/>
    <property type="evidence" value="ECO:0007669"/>
    <property type="project" value="TreeGrafter"/>
</dbReference>
<dbReference type="PANTHER" id="PTHR45616">
    <property type="entry name" value="GATA-TYPE DOMAIN-CONTAINING PROTEIN"/>
    <property type="match status" value="1"/>
</dbReference>
<feature type="coiled-coil region" evidence="3">
    <location>
        <begin position="43"/>
        <end position="161"/>
    </location>
</feature>
<dbReference type="GO" id="GO:0005615">
    <property type="term" value="C:extracellular space"/>
    <property type="evidence" value="ECO:0007669"/>
    <property type="project" value="TreeGrafter"/>
</dbReference>
<evidence type="ECO:0000313" key="5">
    <source>
        <dbReference type="Ensembl" id="ENSEBUP00000018098.1"/>
    </source>
</evidence>
<dbReference type="SMART" id="SM01391">
    <property type="entry name" value="Filament"/>
    <property type="match status" value="1"/>
</dbReference>
<dbReference type="InterPro" id="IPR039008">
    <property type="entry name" value="IF_rod_dom"/>
</dbReference>
<dbReference type="AlphaFoldDB" id="A0A8C4QN99"/>
<dbReference type="GO" id="GO:0030280">
    <property type="term" value="F:structural constituent of skin epidermis"/>
    <property type="evidence" value="ECO:0007669"/>
    <property type="project" value="TreeGrafter"/>
</dbReference>
<evidence type="ECO:0000256" key="1">
    <source>
        <dbReference type="ARBA" id="ARBA00022754"/>
    </source>
</evidence>
<keyword evidence="2 3" id="KW-0175">Coiled coil</keyword>
<accession>A0A8C4QN99</accession>
<feature type="domain" description="IF rod" evidence="4">
    <location>
        <begin position="25"/>
        <end position="244"/>
    </location>
</feature>
<dbReference type="PANTHER" id="PTHR45616:SF70">
    <property type="entry name" value="IF ROD DOMAIN-CONTAINING PROTEIN"/>
    <property type="match status" value="1"/>
</dbReference>
<dbReference type="Ensembl" id="ENSEBUT00000018675.1">
    <property type="protein sequence ID" value="ENSEBUP00000018098.1"/>
    <property type="gene ID" value="ENSEBUG00000011307.1"/>
</dbReference>
<dbReference type="PRINTS" id="PR01276">
    <property type="entry name" value="TYPE2KERATIN"/>
</dbReference>
<evidence type="ECO:0000313" key="6">
    <source>
        <dbReference type="Proteomes" id="UP000694388"/>
    </source>
</evidence>
<dbReference type="GO" id="GO:0031424">
    <property type="term" value="P:keratinization"/>
    <property type="evidence" value="ECO:0007669"/>
    <property type="project" value="TreeGrafter"/>
</dbReference>
<dbReference type="InterPro" id="IPR003054">
    <property type="entry name" value="Keratin_II"/>
</dbReference>
<dbReference type="Gene3D" id="1.20.5.1160">
    <property type="entry name" value="Vasodilator-stimulated phosphoprotein"/>
    <property type="match status" value="1"/>
</dbReference>
<keyword evidence="6" id="KW-1185">Reference proteome</keyword>
<dbReference type="PROSITE" id="PS51842">
    <property type="entry name" value="IF_ROD_2"/>
    <property type="match status" value="1"/>
</dbReference>
<reference evidence="5" key="2">
    <citation type="submission" date="2025-09" db="UniProtKB">
        <authorList>
            <consortium name="Ensembl"/>
        </authorList>
    </citation>
    <scope>IDENTIFICATION</scope>
</reference>
<evidence type="ECO:0000256" key="3">
    <source>
        <dbReference type="SAM" id="Coils"/>
    </source>
</evidence>
<dbReference type="Proteomes" id="UP000694388">
    <property type="component" value="Unplaced"/>
</dbReference>
<name>A0A8C4QN99_EPTBU</name>
<dbReference type="GeneTree" id="ENSGT00940000161090"/>
<dbReference type="SUPFAM" id="SSF64593">
    <property type="entry name" value="Intermediate filament protein, coiled coil region"/>
    <property type="match status" value="1"/>
</dbReference>
<keyword evidence="1" id="KW-0403">Intermediate filament</keyword>
<sequence>MMERSKMIEHLASYDPTEEKLCKEETRELVGLNTRFVSFIEKVRFLEQQNQILSTRLSKLKEKGTYKANIDIILVDYEGYLKKQIVELNANKQQLLTDLKRTEAVVQQIKQKYKDEIPKRTKLENEFVVCKENFDKMRLQRIKLEEKMLSLQDELKFIEEAHVVRKSVSCSRTLVALPCWWRLTLHGTSIWRLTWKMSVTSSWCWPCEPVRMQTNTTPQRYRKLCKLVIVTKLMWLDLQVKLVR</sequence>
<reference evidence="5" key="1">
    <citation type="submission" date="2025-08" db="UniProtKB">
        <authorList>
            <consortium name="Ensembl"/>
        </authorList>
    </citation>
    <scope>IDENTIFICATION</scope>
</reference>
<organism evidence="5 6">
    <name type="scientific">Eptatretus burgeri</name>
    <name type="common">Inshore hagfish</name>
    <dbReference type="NCBI Taxonomy" id="7764"/>
    <lineage>
        <taxon>Eukaryota</taxon>
        <taxon>Metazoa</taxon>
        <taxon>Chordata</taxon>
        <taxon>Craniata</taxon>
        <taxon>Vertebrata</taxon>
        <taxon>Cyclostomata</taxon>
        <taxon>Myxini</taxon>
        <taxon>Myxiniformes</taxon>
        <taxon>Myxinidae</taxon>
        <taxon>Eptatretinae</taxon>
        <taxon>Eptatretus</taxon>
    </lineage>
</organism>
<dbReference type="GO" id="GO:0045095">
    <property type="term" value="C:keratin filament"/>
    <property type="evidence" value="ECO:0007669"/>
    <property type="project" value="InterPro"/>
</dbReference>
<protein>
    <recommendedName>
        <fullName evidence="4">IF rod domain-containing protein</fullName>
    </recommendedName>
</protein>
<evidence type="ECO:0000256" key="2">
    <source>
        <dbReference type="ARBA" id="ARBA00023054"/>
    </source>
</evidence>